<evidence type="ECO:0000256" key="2">
    <source>
        <dbReference type="ARBA" id="ARBA00023125"/>
    </source>
</evidence>
<protein>
    <submittedName>
        <fullName evidence="5">Transcriptional regulator, GntR family</fullName>
    </submittedName>
</protein>
<dbReference type="Pfam" id="PF00392">
    <property type="entry name" value="GntR"/>
    <property type="match status" value="1"/>
</dbReference>
<dbReference type="Gene3D" id="1.10.10.10">
    <property type="entry name" value="Winged helix-like DNA-binding domain superfamily/Winged helix DNA-binding domain"/>
    <property type="match status" value="1"/>
</dbReference>
<dbReference type="GO" id="GO:0003677">
    <property type="term" value="F:DNA binding"/>
    <property type="evidence" value="ECO:0007669"/>
    <property type="project" value="UniProtKB-KW"/>
</dbReference>
<keyword evidence="3" id="KW-0804">Transcription</keyword>
<keyword evidence="1" id="KW-0805">Transcription regulation</keyword>
<evidence type="ECO:0000313" key="6">
    <source>
        <dbReference type="Proteomes" id="UP000002417"/>
    </source>
</evidence>
<dbReference type="SUPFAM" id="SSF46785">
    <property type="entry name" value="Winged helix' DNA-binding domain"/>
    <property type="match status" value="1"/>
</dbReference>
<feature type="domain" description="HTH gntR-type" evidence="4">
    <location>
        <begin position="20"/>
        <end position="87"/>
    </location>
</feature>
<dbReference type="InterPro" id="IPR036388">
    <property type="entry name" value="WH-like_DNA-bd_sf"/>
</dbReference>
<dbReference type="SUPFAM" id="SSF48008">
    <property type="entry name" value="GntR ligand-binding domain-like"/>
    <property type="match status" value="1"/>
</dbReference>
<dbReference type="PROSITE" id="PS50949">
    <property type="entry name" value="HTH_GNTR"/>
    <property type="match status" value="1"/>
</dbReference>
<organism evidence="5 6">
    <name type="scientific">Xanthobacter autotrophicus (strain ATCC BAA-1158 / Py2)</name>
    <dbReference type="NCBI Taxonomy" id="78245"/>
    <lineage>
        <taxon>Bacteria</taxon>
        <taxon>Pseudomonadati</taxon>
        <taxon>Pseudomonadota</taxon>
        <taxon>Alphaproteobacteria</taxon>
        <taxon>Hyphomicrobiales</taxon>
        <taxon>Xanthobacteraceae</taxon>
        <taxon>Xanthobacter</taxon>
    </lineage>
</organism>
<keyword evidence="2" id="KW-0238">DNA-binding</keyword>
<name>A7IQB9_XANP2</name>
<dbReference type="HOGENOM" id="CLU_017584_5_2_5"/>
<dbReference type="Proteomes" id="UP000002417">
    <property type="component" value="Plasmid pXAUT01"/>
</dbReference>
<evidence type="ECO:0000313" key="5">
    <source>
        <dbReference type="EMBL" id="ABS70215.1"/>
    </source>
</evidence>
<geneLocation type="plasmid" evidence="5 6">
    <name>pXAUT01</name>
</geneLocation>
<dbReference type="InterPro" id="IPR008920">
    <property type="entry name" value="TF_FadR/GntR_C"/>
</dbReference>
<evidence type="ECO:0000256" key="1">
    <source>
        <dbReference type="ARBA" id="ARBA00023015"/>
    </source>
</evidence>
<reference evidence="5 6" key="1">
    <citation type="submission" date="2007-07" db="EMBL/GenBank/DDBJ databases">
        <title>Complete sequence of plasmid pXAUT01 of Xanthobacter autotrophicus Py2.</title>
        <authorList>
            <consortium name="US DOE Joint Genome Institute"/>
            <person name="Copeland A."/>
            <person name="Lucas S."/>
            <person name="Lapidus A."/>
            <person name="Barry K."/>
            <person name="Glavina del Rio T."/>
            <person name="Hammon N."/>
            <person name="Israni S."/>
            <person name="Dalin E."/>
            <person name="Tice H."/>
            <person name="Pitluck S."/>
            <person name="Sims D."/>
            <person name="Brettin T."/>
            <person name="Bruce D."/>
            <person name="Detter J.C."/>
            <person name="Han C."/>
            <person name="Tapia R."/>
            <person name="Brainard J."/>
            <person name="Schmutz J."/>
            <person name="Larimer F."/>
            <person name="Land M."/>
            <person name="Hauser L."/>
            <person name="Kyrpides N."/>
            <person name="Kim E."/>
            <person name="Ensigns S.A."/>
            <person name="Richardson P."/>
        </authorList>
    </citation>
    <scope>NUCLEOTIDE SEQUENCE [LARGE SCALE GENOMIC DNA]</scope>
    <source>
        <strain evidence="6">ATCC BAA-1158 / Py2</strain>
        <plasmid evidence="6">Plasmid pXAUT01</plasmid>
    </source>
</reference>
<dbReference type="PANTHER" id="PTHR43537">
    <property type="entry name" value="TRANSCRIPTIONAL REGULATOR, GNTR FAMILY"/>
    <property type="match status" value="1"/>
</dbReference>
<dbReference type="PANTHER" id="PTHR43537:SF45">
    <property type="entry name" value="GNTR FAMILY REGULATORY PROTEIN"/>
    <property type="match status" value="1"/>
</dbReference>
<proteinExistence type="predicted"/>
<dbReference type="GO" id="GO:0003700">
    <property type="term" value="F:DNA-binding transcription factor activity"/>
    <property type="evidence" value="ECO:0007669"/>
    <property type="project" value="InterPro"/>
</dbReference>
<dbReference type="EMBL" id="CP000782">
    <property type="protein sequence ID" value="ABS70215.1"/>
    <property type="molecule type" value="Genomic_DNA"/>
</dbReference>
<dbReference type="InterPro" id="IPR000524">
    <property type="entry name" value="Tscrpt_reg_HTH_GntR"/>
</dbReference>
<accession>A7IQB9</accession>
<dbReference type="InterPro" id="IPR011711">
    <property type="entry name" value="GntR_C"/>
</dbReference>
<keyword evidence="6" id="KW-1185">Reference proteome</keyword>
<dbReference type="Gene3D" id="1.20.120.530">
    <property type="entry name" value="GntR ligand-binding domain-like"/>
    <property type="match status" value="1"/>
</dbReference>
<dbReference type="SMART" id="SM00895">
    <property type="entry name" value="FCD"/>
    <property type="match status" value="1"/>
</dbReference>
<evidence type="ECO:0000259" key="4">
    <source>
        <dbReference type="PROSITE" id="PS50949"/>
    </source>
</evidence>
<gene>
    <name evidence="5" type="ordered locus">Xaut_5017</name>
</gene>
<sequence>MENCPQSRYADTMESLAAPKRLVEQTYEVILDAICDGTLKPGERLTQEDIAARLNVSRQPVTHALVILRAQGFVTEVGKRGVAVAPVQPELLKAIYEFRSAVEPLAAELATANLQPQHIRHGRDLLAHGRNLALAGDRKGVVQADMDFHSFIYELSGNPLIIDTMRLNWQHLRRGMGEILSYPGLSIRVWREHEEILEAMISGDAKLAARSMHSHLLGAYKRVILGEKLVT</sequence>
<dbReference type="SMART" id="SM00345">
    <property type="entry name" value="HTH_GNTR"/>
    <property type="match status" value="1"/>
</dbReference>
<dbReference type="AlphaFoldDB" id="A7IQB9"/>
<dbReference type="eggNOG" id="COG1802">
    <property type="taxonomic scope" value="Bacteria"/>
</dbReference>
<keyword evidence="5" id="KW-0614">Plasmid</keyword>
<dbReference type="Pfam" id="PF07729">
    <property type="entry name" value="FCD"/>
    <property type="match status" value="1"/>
</dbReference>
<dbReference type="KEGG" id="xau:Xaut_5017"/>
<evidence type="ECO:0000256" key="3">
    <source>
        <dbReference type="ARBA" id="ARBA00023163"/>
    </source>
</evidence>
<dbReference type="CDD" id="cd07377">
    <property type="entry name" value="WHTH_GntR"/>
    <property type="match status" value="1"/>
</dbReference>
<dbReference type="InterPro" id="IPR036390">
    <property type="entry name" value="WH_DNA-bd_sf"/>
</dbReference>
<dbReference type="PhylomeDB" id="A7IQB9"/>